<evidence type="ECO:0000256" key="1">
    <source>
        <dbReference type="ARBA" id="ARBA00022827"/>
    </source>
</evidence>
<dbReference type="OrthoDB" id="143770at2"/>
<dbReference type="PROSITE" id="PS51387">
    <property type="entry name" value="FAD_PCMH"/>
    <property type="match status" value="1"/>
</dbReference>
<dbReference type="PANTHER" id="PTHR43762">
    <property type="entry name" value="L-GULONOLACTONE OXIDASE"/>
    <property type="match status" value="1"/>
</dbReference>
<evidence type="ECO:0000313" key="3">
    <source>
        <dbReference type="EMBL" id="KTQ96822.1"/>
    </source>
</evidence>
<evidence type="ECO:0000259" key="2">
    <source>
        <dbReference type="PROSITE" id="PS51387"/>
    </source>
</evidence>
<dbReference type="InterPro" id="IPR016169">
    <property type="entry name" value="FAD-bd_PCMH_sub2"/>
</dbReference>
<dbReference type="Pfam" id="PF01565">
    <property type="entry name" value="FAD_binding_4"/>
    <property type="match status" value="1"/>
</dbReference>
<keyword evidence="1" id="KW-0285">Flavoprotein</keyword>
<dbReference type="EMBL" id="LDPZ01000013">
    <property type="protein sequence ID" value="KTQ96822.1"/>
    <property type="molecule type" value="Genomic_DNA"/>
</dbReference>
<feature type="domain" description="FAD-binding PCMH-type" evidence="2">
    <location>
        <begin position="1"/>
        <end position="179"/>
    </location>
</feature>
<dbReference type="RefSeq" id="WP_058634338.1">
    <property type="nucleotide sequence ID" value="NZ_LDPZ01000013.1"/>
</dbReference>
<dbReference type="GO" id="GO:0003885">
    <property type="term" value="F:D-arabinono-1,4-lactone oxidase activity"/>
    <property type="evidence" value="ECO:0007669"/>
    <property type="project" value="TreeGrafter"/>
</dbReference>
<proteinExistence type="predicted"/>
<dbReference type="SUPFAM" id="SSF56176">
    <property type="entry name" value="FAD-binding/transporter-associated domain-like"/>
    <property type="match status" value="1"/>
</dbReference>
<dbReference type="GO" id="GO:0071949">
    <property type="term" value="F:FAD binding"/>
    <property type="evidence" value="ECO:0007669"/>
    <property type="project" value="InterPro"/>
</dbReference>
<comment type="caution">
    <text evidence="3">The sequence shown here is derived from an EMBL/GenBank/DDBJ whole genome shotgun (WGS) entry which is preliminary data.</text>
</comment>
<protein>
    <submittedName>
        <fullName evidence="3">FAD-linked oxidase</fullName>
    </submittedName>
</protein>
<keyword evidence="1" id="KW-0274">FAD</keyword>
<dbReference type="InterPro" id="IPR006094">
    <property type="entry name" value="Oxid_FAD_bind_N"/>
</dbReference>
<dbReference type="STRING" id="401562.NS365_12610"/>
<dbReference type="PATRIC" id="fig|401562.3.peg.660"/>
<dbReference type="Proteomes" id="UP000078272">
    <property type="component" value="Unassembled WGS sequence"/>
</dbReference>
<dbReference type="Gene3D" id="3.30.465.10">
    <property type="match status" value="1"/>
</dbReference>
<sequence>MAETGDTWGRTIAAPVGGRERMPFAGRLGAGRAGETVLPYGNGRSYGDTCLNDSGWLVTPAAHPRIHGFDVSTGLLDADAGVLLCDVTRAVAPSGWFLPVTPGTQFVTLGGALANDVHGKNHHRRGTFGSWVESFDLVRSDGAVLHCSGTENVNLFRATIGGLGLTGFVTRLRLRLMRVGSLSIMETTHRFDRLADYFEAAEEADTSHEYAVAWIDSLAAGQSFGRGHLICGDHAPAGDRTGIARAPIANVPFTPPISPLRGLGLRAFNEAYFRKAKAGVSQRIVPFDAFFYPLDRVGQWNRLYGPRGLHQHQSVVPLDGAHEHVRELMETALAYGQGSFLTVLKRFGASASPGLLSFPREGYTLTLDFPHLGERTERLLEALDAIVRRAGGRVNPYKDARMSAETFEASFPRWRELEALRDPAVVSDFWRRTALALPQLAQPAPTSERVC</sequence>
<dbReference type="InterPro" id="IPR036318">
    <property type="entry name" value="FAD-bd_PCMH-like_sf"/>
</dbReference>
<organism evidence="3 4">
    <name type="scientific">Aureimonas ureilytica</name>
    <dbReference type="NCBI Taxonomy" id="401562"/>
    <lineage>
        <taxon>Bacteria</taxon>
        <taxon>Pseudomonadati</taxon>
        <taxon>Pseudomonadota</taxon>
        <taxon>Alphaproteobacteria</taxon>
        <taxon>Hyphomicrobiales</taxon>
        <taxon>Aurantimonadaceae</taxon>
        <taxon>Aureimonas</taxon>
    </lineage>
</organism>
<evidence type="ECO:0000313" key="4">
    <source>
        <dbReference type="Proteomes" id="UP000078272"/>
    </source>
</evidence>
<accession>A0A175RAN9</accession>
<dbReference type="AlphaFoldDB" id="A0A175RAN9"/>
<dbReference type="InterPro" id="IPR016166">
    <property type="entry name" value="FAD-bd_PCMH"/>
</dbReference>
<dbReference type="PANTHER" id="PTHR43762:SF1">
    <property type="entry name" value="D-ARABINONO-1,4-LACTONE OXIDASE"/>
    <property type="match status" value="1"/>
</dbReference>
<dbReference type="InterPro" id="IPR010031">
    <property type="entry name" value="FAD_lactone_oxidase-like"/>
</dbReference>
<name>A0A175RAN9_9HYPH</name>
<reference evidence="3 4" key="1">
    <citation type="journal article" date="2016" name="Front. Microbiol.">
        <title>Genomic Resource of Rice Seed Associated Bacteria.</title>
        <authorList>
            <person name="Midha S."/>
            <person name="Bansal K."/>
            <person name="Sharma S."/>
            <person name="Kumar N."/>
            <person name="Patil P.P."/>
            <person name="Chaudhry V."/>
            <person name="Patil P.B."/>
        </authorList>
    </citation>
    <scope>NUCLEOTIDE SEQUENCE [LARGE SCALE GENOMIC DNA]</scope>
    <source>
        <strain evidence="3 4">NS226</strain>
    </source>
</reference>
<gene>
    <name evidence="3" type="ORF">NS226_06840</name>
</gene>